<dbReference type="NCBIfam" id="TIGR02937">
    <property type="entry name" value="sigma70-ECF"/>
    <property type="match status" value="1"/>
</dbReference>
<dbReference type="InterPro" id="IPR036388">
    <property type="entry name" value="WH-like_DNA-bd_sf"/>
</dbReference>
<dbReference type="Pfam" id="PF08281">
    <property type="entry name" value="Sigma70_r4_2"/>
    <property type="match status" value="1"/>
</dbReference>
<dbReference type="Proteomes" id="UP001611383">
    <property type="component" value="Chromosome"/>
</dbReference>
<feature type="domain" description="RNA polymerase sigma factor 70 region 4 type 2" evidence="1">
    <location>
        <begin position="357"/>
        <end position="408"/>
    </location>
</feature>
<organism evidence="2 3">
    <name type="scientific">Archangium minus</name>
    <dbReference type="NCBI Taxonomy" id="83450"/>
    <lineage>
        <taxon>Bacteria</taxon>
        <taxon>Pseudomonadati</taxon>
        <taxon>Myxococcota</taxon>
        <taxon>Myxococcia</taxon>
        <taxon>Myxococcales</taxon>
        <taxon>Cystobacterineae</taxon>
        <taxon>Archangiaceae</taxon>
        <taxon>Archangium</taxon>
    </lineage>
</organism>
<dbReference type="Gene3D" id="1.10.1740.10">
    <property type="match status" value="1"/>
</dbReference>
<keyword evidence="3" id="KW-1185">Reference proteome</keyword>
<accession>A0ABY9X1Y0</accession>
<dbReference type="InterPro" id="IPR011745">
    <property type="entry name" value="RNA_pol_sigma70_MYXXA"/>
</dbReference>
<dbReference type="Gene3D" id="1.10.10.10">
    <property type="entry name" value="Winged helix-like DNA-binding domain superfamily/Winged helix DNA-binding domain"/>
    <property type="match status" value="1"/>
</dbReference>
<reference evidence="2 3" key="1">
    <citation type="submission" date="2019-08" db="EMBL/GenBank/DDBJ databases">
        <title>Archangium and Cystobacter genomes.</title>
        <authorList>
            <person name="Chen I.-C.K."/>
            <person name="Wielgoss S."/>
        </authorList>
    </citation>
    <scope>NUCLEOTIDE SEQUENCE [LARGE SCALE GENOMIC DNA]</scope>
    <source>
        <strain evidence="2 3">Cbm 6</strain>
    </source>
</reference>
<name>A0ABY9X1Y0_9BACT</name>
<dbReference type="InterPro" id="IPR013249">
    <property type="entry name" value="RNA_pol_sigma70_r4_t2"/>
</dbReference>
<sequence>MEELQRDLAVQPGIMGRVDDAHSARAHPLENHEAAHASSGEQGVLRRLSGGGKVWFERRLRLLRFGVPGEERQEGGTPGTVVEMDLELPALALTKQTFCEFDPAILVGAGGHGYGGAETSWGDSAPRPLMPRNGIAIRHGAPEGTAVDSMDTLESLVRSFVARLPPSLHERLAATVELERCVGEWLRAAQSTWPTLSLDAGSFLAHVAQCMSKETDARALDSLRAADLYLASGCAMGNAQAVALLEQHHGREVDAAWARTGEGKLSRDDLRQRVWQKLLVAQPEQRPGICEYAGRGELRNWIRMVALREMIDAVRVRRAAGAPERLEELGEAWEAASPEEDPELAHLKSHYRSHFNDALREALKALGPRERNLLRQTYVHGLSAAELAQLYRVHRVSVARWLADARRQVLEGTRSVLSQRLKLEGSQLDSILRMAQSGVDLSLERVLRTQGD</sequence>
<gene>
    <name evidence="2" type="ORF">F0U60_38670</name>
</gene>
<evidence type="ECO:0000259" key="1">
    <source>
        <dbReference type="Pfam" id="PF08281"/>
    </source>
</evidence>
<evidence type="ECO:0000313" key="2">
    <source>
        <dbReference type="EMBL" id="WNG49390.1"/>
    </source>
</evidence>
<dbReference type="SUPFAM" id="SSF88659">
    <property type="entry name" value="Sigma3 and sigma4 domains of RNA polymerase sigma factors"/>
    <property type="match status" value="1"/>
</dbReference>
<dbReference type="NCBIfam" id="TIGR03001">
    <property type="entry name" value="Sig-70_gmx1"/>
    <property type="match status" value="1"/>
</dbReference>
<dbReference type="InterPro" id="IPR014284">
    <property type="entry name" value="RNA_pol_sigma-70_dom"/>
</dbReference>
<evidence type="ECO:0000313" key="3">
    <source>
        <dbReference type="Proteomes" id="UP001611383"/>
    </source>
</evidence>
<dbReference type="InterPro" id="IPR013324">
    <property type="entry name" value="RNA_pol_sigma_r3/r4-like"/>
</dbReference>
<proteinExistence type="predicted"/>
<dbReference type="EMBL" id="CP043494">
    <property type="protein sequence ID" value="WNG49390.1"/>
    <property type="molecule type" value="Genomic_DNA"/>
</dbReference>
<protein>
    <submittedName>
        <fullName evidence="2">Sigma-70 family RNA polymerase sigma factor</fullName>
    </submittedName>
</protein>